<evidence type="ECO:0000313" key="3">
    <source>
        <dbReference type="Proteomes" id="UP000570514"/>
    </source>
</evidence>
<dbReference type="AlphaFoldDB" id="A0A846MYL3"/>
<reference evidence="2 3" key="1">
    <citation type="submission" date="2020-03" db="EMBL/GenBank/DDBJ databases">
        <title>Genomic Encyclopedia of Type Strains, Phase IV (KMG-IV): sequencing the most valuable type-strain genomes for metagenomic binning, comparative biology and taxonomic classification.</title>
        <authorList>
            <person name="Goeker M."/>
        </authorList>
    </citation>
    <scope>NUCLEOTIDE SEQUENCE [LARGE SCALE GENOMIC DNA]</scope>
    <source>
        <strain evidence="2 3">DSM 19867</strain>
    </source>
</reference>
<proteinExistence type="predicted"/>
<keyword evidence="3" id="KW-1185">Reference proteome</keyword>
<accession>A0A846MYL3</accession>
<feature type="region of interest" description="Disordered" evidence="1">
    <location>
        <begin position="1"/>
        <end position="38"/>
    </location>
</feature>
<dbReference type="Proteomes" id="UP000570514">
    <property type="component" value="Unassembled WGS sequence"/>
</dbReference>
<protein>
    <submittedName>
        <fullName evidence="2">Uncharacterized protein</fullName>
    </submittedName>
</protein>
<dbReference type="EMBL" id="JAASRM010000001">
    <property type="protein sequence ID" value="NIK88718.1"/>
    <property type="molecule type" value="Genomic_DNA"/>
</dbReference>
<feature type="compositionally biased region" description="Basic and acidic residues" evidence="1">
    <location>
        <begin position="1"/>
        <end position="10"/>
    </location>
</feature>
<gene>
    <name evidence="2" type="ORF">FHS83_002036</name>
</gene>
<name>A0A846MYL3_9PROT</name>
<evidence type="ECO:0000256" key="1">
    <source>
        <dbReference type="SAM" id="MobiDB-lite"/>
    </source>
</evidence>
<sequence length="64" mass="7218">MDLRIRETRSRSRKGRDSYSPPFSKTVAEGGQGGETWADGIPERLALLSLRLRESDSQVKAQNR</sequence>
<organism evidence="2 3">
    <name type="scientific">Rhizomicrobium palustre</name>
    <dbReference type="NCBI Taxonomy" id="189966"/>
    <lineage>
        <taxon>Bacteria</taxon>
        <taxon>Pseudomonadati</taxon>
        <taxon>Pseudomonadota</taxon>
        <taxon>Alphaproteobacteria</taxon>
        <taxon>Micropepsales</taxon>
        <taxon>Micropepsaceae</taxon>
        <taxon>Rhizomicrobium</taxon>
    </lineage>
</organism>
<comment type="caution">
    <text evidence="2">The sequence shown here is derived from an EMBL/GenBank/DDBJ whole genome shotgun (WGS) entry which is preliminary data.</text>
</comment>
<evidence type="ECO:0000313" key="2">
    <source>
        <dbReference type="EMBL" id="NIK88718.1"/>
    </source>
</evidence>